<dbReference type="EMBL" id="AWVA01000004">
    <property type="protein sequence ID" value="ERJ79146.1"/>
    <property type="molecule type" value="Genomic_DNA"/>
</dbReference>
<dbReference type="HOGENOM" id="CLU_077964_1_0_9"/>
<dbReference type="AlphaFoldDB" id="U2IYU6"/>
<accession>U2IYU6</accession>
<proteinExistence type="predicted"/>
<comment type="caution">
    <text evidence="1">The sequence shown here is derived from an EMBL/GenBank/DDBJ whole genome shotgun (WGS) entry which is preliminary data.</text>
</comment>
<reference evidence="1 2" key="1">
    <citation type="submission" date="2013-06" db="EMBL/GenBank/DDBJ databases">
        <authorList>
            <person name="Weinstock G."/>
            <person name="Sodergren E."/>
            <person name="Lobos E.A."/>
            <person name="Fulton L."/>
            <person name="Fulton R."/>
            <person name="Courtney L."/>
            <person name="Fronick C."/>
            <person name="O'Laughlin M."/>
            <person name="Godfrey J."/>
            <person name="Wilson R.M."/>
            <person name="Miner T."/>
            <person name="Farmer C."/>
            <person name="Delehaunty K."/>
            <person name="Cordes M."/>
            <person name="Minx P."/>
            <person name="Tomlinson C."/>
            <person name="Chen J."/>
            <person name="Wollam A."/>
            <person name="Pepin K.H."/>
            <person name="Bhonagiri V."/>
            <person name="Zhang X."/>
            <person name="Warren W."/>
            <person name="Mitreva M."/>
            <person name="Mardis E.R."/>
            <person name="Wilson R.K."/>
        </authorList>
    </citation>
    <scope>NUCLEOTIDE SEQUENCE [LARGE SCALE GENOMIC DNA]</scope>
    <source>
        <strain evidence="1 2">W1703</strain>
    </source>
</reference>
<gene>
    <name evidence="1" type="ORF">HMPREF1557_00049</name>
</gene>
<evidence type="ECO:0008006" key="3">
    <source>
        <dbReference type="Google" id="ProtNLM"/>
    </source>
</evidence>
<dbReference type="Proteomes" id="UP000016617">
    <property type="component" value="Unassembled WGS sequence"/>
</dbReference>
<organism evidence="1 2">
    <name type="scientific">Streptococcus sobrinus W1703</name>
    <dbReference type="NCBI Taxonomy" id="1227275"/>
    <lineage>
        <taxon>Bacteria</taxon>
        <taxon>Bacillati</taxon>
        <taxon>Bacillota</taxon>
        <taxon>Bacilli</taxon>
        <taxon>Lactobacillales</taxon>
        <taxon>Streptococcaceae</taxon>
        <taxon>Streptococcus</taxon>
    </lineage>
</organism>
<evidence type="ECO:0000313" key="2">
    <source>
        <dbReference type="Proteomes" id="UP000016617"/>
    </source>
</evidence>
<protein>
    <recommendedName>
        <fullName evidence="3">Transcriptional regulator</fullName>
    </recommendedName>
</protein>
<name>U2IYU6_9STRE</name>
<evidence type="ECO:0000313" key="1">
    <source>
        <dbReference type="EMBL" id="ERJ79146.1"/>
    </source>
</evidence>
<sequence length="199" mass="22387">MVNVLSVSQIESILSGKLFLTKIEIERTLGRSLSDEENSFLESSPEIIVFPFYGRNYYKLDNELISLTVEGKRAISLLANRSQAIKLGQARTCLHHLAGKSGVSILKELIESGLVKKETPINYCLTPNGISSMQKWLGFKPSSEIKLCLDFSEREFHIGGALGRRILERLVHEGKCQLTQQRLVNLKTSSDKLMTNIYK</sequence>